<evidence type="ECO:0000313" key="2">
    <source>
        <dbReference type="Proteomes" id="UP000003163"/>
    </source>
</evidence>
<reference evidence="1 2" key="1">
    <citation type="submission" date="2011-08" db="EMBL/GenBank/DDBJ databases">
        <authorList>
            <person name="Liu Z.J."/>
            <person name="Shi F.L."/>
            <person name="Lu J.Q."/>
            <person name="Li M."/>
            <person name="Wang Z.L."/>
        </authorList>
    </citation>
    <scope>NUCLEOTIDE SEQUENCE [LARGE SCALE GENOMIC DNA]</scope>
    <source>
        <strain evidence="1 2">USNM 41457</strain>
    </source>
</reference>
<keyword evidence="2" id="KW-1185">Reference proteome</keyword>
<proteinExistence type="predicted"/>
<dbReference type="OrthoDB" id="2191249at2759"/>
<dbReference type="VEuPathDB" id="MicrosporidiaDB:EDEG_03352"/>
<dbReference type="InParanoid" id="J8ZR78"/>
<dbReference type="EMBL" id="AFBI03000084">
    <property type="protein sequence ID" value="EJW02198.1"/>
    <property type="molecule type" value="Genomic_DNA"/>
</dbReference>
<evidence type="ECO:0000313" key="1">
    <source>
        <dbReference type="EMBL" id="EJW02198.1"/>
    </source>
</evidence>
<comment type="caution">
    <text evidence="1">The sequence shown here is derived from an EMBL/GenBank/DDBJ whole genome shotgun (WGS) entry which is preliminary data.</text>
</comment>
<protein>
    <submittedName>
        <fullName evidence="1">Uncharacterized protein</fullName>
    </submittedName>
</protein>
<organism evidence="1 2">
    <name type="scientific">Edhazardia aedis (strain USNM 41457)</name>
    <name type="common">Microsporidian parasite</name>
    <dbReference type="NCBI Taxonomy" id="1003232"/>
    <lineage>
        <taxon>Eukaryota</taxon>
        <taxon>Fungi</taxon>
        <taxon>Fungi incertae sedis</taxon>
        <taxon>Microsporidia</taxon>
        <taxon>Edhazardia</taxon>
    </lineage>
</organism>
<accession>J8ZR78</accession>
<dbReference type="AlphaFoldDB" id="J8ZR78"/>
<dbReference type="OMA" id="IILWMKI"/>
<sequence>MTAHNKKSLKYEIEALLLSKEPTRKIQYEDLIYTRKNIKIFKKNSHNLTSETIKAYEINLSGKEIAVSQGQLLIIDHNNTITIYNYDDNLKLKKIRKMRIHLLLFLTKTNSLSTNCKMVFYNILLTLVKQQVQRIDTFLEDIMMYLEVDKLSNMFFHKEYLVCKYKNGSVTVYDNKLAKVNNFIGNIRSEMDDMCFDKDTNVHNIDYERVSLHIKRNTIEINHKEKSFIEVVDVPGMIQCVYIDNLIFMLMEESIKILKFV</sequence>
<gene>
    <name evidence="1" type="ORF">EDEG_03352</name>
</gene>
<reference evidence="2" key="2">
    <citation type="submission" date="2015-07" db="EMBL/GenBank/DDBJ databases">
        <title>Contrasting host-pathogen interactions and genome evolution in two generalist and specialist microsporidian pathogens of mosquitoes.</title>
        <authorList>
            <consortium name="The Broad Institute Genomics Platform"/>
            <consortium name="The Broad Institute Genome Sequencing Center for Infectious Disease"/>
            <person name="Cuomo C.A."/>
            <person name="Sanscrainte N.D."/>
            <person name="Goldberg J.M."/>
            <person name="Heiman D."/>
            <person name="Young S."/>
            <person name="Zeng Q."/>
            <person name="Becnel J.J."/>
            <person name="Birren B.W."/>
        </authorList>
    </citation>
    <scope>NUCLEOTIDE SEQUENCE [LARGE SCALE GENOMIC DNA]</scope>
    <source>
        <strain evidence="2">USNM 41457</strain>
    </source>
</reference>
<dbReference type="Proteomes" id="UP000003163">
    <property type="component" value="Unassembled WGS sequence"/>
</dbReference>
<dbReference type="HOGENOM" id="CLU_1065692_0_0_1"/>
<name>J8ZR78_EDHAE</name>